<name>A0ABN0YQ04_9ACTN</name>
<feature type="signal peptide" evidence="2">
    <location>
        <begin position="1"/>
        <end position="37"/>
    </location>
</feature>
<feature type="chain" id="PRO_5045240715" evidence="2">
    <location>
        <begin position="38"/>
        <end position="219"/>
    </location>
</feature>
<sequence length="219" mass="23812">MTSPIRRFRRTPRVRRRTALSAAAAAGLLAATPLLTACGSTPHPGAAAVVGKDRITVAQLQRQVADVRDAQEASPQGEQLMANSARLGQDTLIRLVQYRIIEKAGRDNGVDVSRRELQDERQQVERANGGADAVRARFLALGIAPGQIDQALSMDLMRTKLDGKLGPVRTNQVLMQTSEALRVDINPRYGTWDAKRGTARPVQEPWLRPAAAPDPESPV</sequence>
<dbReference type="Gene3D" id="1.10.4030.10">
    <property type="entry name" value="Porin chaperone SurA, peptide-binding domain"/>
    <property type="match status" value="1"/>
</dbReference>
<organism evidence="3 4">
    <name type="scientific">Streptomyces luteireticuli</name>
    <dbReference type="NCBI Taxonomy" id="173858"/>
    <lineage>
        <taxon>Bacteria</taxon>
        <taxon>Bacillati</taxon>
        <taxon>Actinomycetota</taxon>
        <taxon>Actinomycetes</taxon>
        <taxon>Kitasatosporales</taxon>
        <taxon>Streptomycetaceae</taxon>
        <taxon>Streptomyces</taxon>
    </lineage>
</organism>
<accession>A0ABN0YQ04</accession>
<keyword evidence="2" id="KW-0732">Signal</keyword>
<dbReference type="Pfam" id="PF13624">
    <property type="entry name" value="SurA_N_3"/>
    <property type="match status" value="1"/>
</dbReference>
<dbReference type="InterPro" id="IPR027304">
    <property type="entry name" value="Trigger_fact/SurA_dom_sf"/>
</dbReference>
<dbReference type="RefSeq" id="WP_344023638.1">
    <property type="nucleotide sequence ID" value="NZ_BAAABX010000028.1"/>
</dbReference>
<keyword evidence="4" id="KW-1185">Reference proteome</keyword>
<protein>
    <submittedName>
        <fullName evidence="3">SurA N-terminal domain-containing protein</fullName>
    </submittedName>
</protein>
<proteinExistence type="predicted"/>
<dbReference type="SUPFAM" id="SSF109998">
    <property type="entry name" value="Triger factor/SurA peptide-binding domain-like"/>
    <property type="match status" value="1"/>
</dbReference>
<gene>
    <name evidence="3" type="ORF">GCM10010357_27010</name>
</gene>
<feature type="region of interest" description="Disordered" evidence="1">
    <location>
        <begin position="192"/>
        <end position="219"/>
    </location>
</feature>
<evidence type="ECO:0000256" key="2">
    <source>
        <dbReference type="SAM" id="SignalP"/>
    </source>
</evidence>
<dbReference type="Proteomes" id="UP001500879">
    <property type="component" value="Unassembled WGS sequence"/>
</dbReference>
<evidence type="ECO:0000313" key="3">
    <source>
        <dbReference type="EMBL" id="GAA0404619.1"/>
    </source>
</evidence>
<comment type="caution">
    <text evidence="3">The sequence shown here is derived from an EMBL/GenBank/DDBJ whole genome shotgun (WGS) entry which is preliminary data.</text>
</comment>
<dbReference type="PROSITE" id="PS51318">
    <property type="entry name" value="TAT"/>
    <property type="match status" value="1"/>
</dbReference>
<dbReference type="EMBL" id="BAAABX010000028">
    <property type="protein sequence ID" value="GAA0404619.1"/>
    <property type="molecule type" value="Genomic_DNA"/>
</dbReference>
<evidence type="ECO:0000256" key="1">
    <source>
        <dbReference type="SAM" id="MobiDB-lite"/>
    </source>
</evidence>
<evidence type="ECO:0000313" key="4">
    <source>
        <dbReference type="Proteomes" id="UP001500879"/>
    </source>
</evidence>
<reference evidence="3 4" key="1">
    <citation type="journal article" date="2019" name="Int. J. Syst. Evol. Microbiol.">
        <title>The Global Catalogue of Microorganisms (GCM) 10K type strain sequencing project: providing services to taxonomists for standard genome sequencing and annotation.</title>
        <authorList>
            <consortium name="The Broad Institute Genomics Platform"/>
            <consortium name="The Broad Institute Genome Sequencing Center for Infectious Disease"/>
            <person name="Wu L."/>
            <person name="Ma J."/>
        </authorList>
    </citation>
    <scope>NUCLEOTIDE SEQUENCE [LARGE SCALE GENOMIC DNA]</scope>
    <source>
        <strain evidence="3 4">JCM 4788</strain>
    </source>
</reference>
<dbReference type="InterPro" id="IPR006311">
    <property type="entry name" value="TAT_signal"/>
</dbReference>